<dbReference type="PANTHER" id="PTHR24248">
    <property type="entry name" value="ADRENERGIC RECEPTOR-RELATED G-PROTEIN COUPLED RECEPTOR"/>
    <property type="match status" value="1"/>
</dbReference>
<keyword evidence="8 10" id="KW-0675">Receptor</keyword>
<keyword evidence="7" id="KW-1015">Disulfide bond</keyword>
<reference evidence="14" key="1">
    <citation type="submission" date="2016-11" db="UniProtKB">
        <authorList>
            <consortium name="WormBaseParasite"/>
        </authorList>
    </citation>
    <scope>IDENTIFICATION</scope>
</reference>
<evidence type="ECO:0000256" key="6">
    <source>
        <dbReference type="ARBA" id="ARBA00023136"/>
    </source>
</evidence>
<dbReference type="PROSITE" id="PS50262">
    <property type="entry name" value="G_PROTEIN_RECEP_F1_2"/>
    <property type="match status" value="1"/>
</dbReference>
<feature type="transmembrane region" description="Helical" evidence="11">
    <location>
        <begin position="72"/>
        <end position="96"/>
    </location>
</feature>
<dbReference type="Pfam" id="PF00001">
    <property type="entry name" value="7tm_1"/>
    <property type="match status" value="1"/>
</dbReference>
<name>A0A1I8JE50_9PLAT</name>
<dbReference type="GO" id="GO:0071880">
    <property type="term" value="P:adenylate cyclase-activating adrenergic receptor signaling pathway"/>
    <property type="evidence" value="ECO:0007669"/>
    <property type="project" value="TreeGrafter"/>
</dbReference>
<feature type="transmembrane region" description="Helical" evidence="11">
    <location>
        <begin position="306"/>
        <end position="326"/>
    </location>
</feature>
<keyword evidence="4 11" id="KW-1133">Transmembrane helix</keyword>
<keyword evidence="2" id="KW-1003">Cell membrane</keyword>
<feature type="transmembrane region" description="Helical" evidence="11">
    <location>
        <begin position="36"/>
        <end position="60"/>
    </location>
</feature>
<evidence type="ECO:0000256" key="11">
    <source>
        <dbReference type="SAM" id="Phobius"/>
    </source>
</evidence>
<dbReference type="WBParaSite" id="maker-uti_cns_0046926-snap-gene-0.4-mRNA-1">
    <property type="protein sequence ID" value="maker-uti_cns_0046926-snap-gene-0.4-mRNA-1"/>
    <property type="gene ID" value="maker-uti_cns_0046926-snap-gene-0.4"/>
</dbReference>
<dbReference type="GO" id="GO:0043410">
    <property type="term" value="P:positive regulation of MAPK cascade"/>
    <property type="evidence" value="ECO:0007669"/>
    <property type="project" value="TreeGrafter"/>
</dbReference>
<organism evidence="13 14">
    <name type="scientific">Macrostomum lignano</name>
    <dbReference type="NCBI Taxonomy" id="282301"/>
    <lineage>
        <taxon>Eukaryota</taxon>
        <taxon>Metazoa</taxon>
        <taxon>Spiralia</taxon>
        <taxon>Lophotrochozoa</taxon>
        <taxon>Platyhelminthes</taxon>
        <taxon>Rhabditophora</taxon>
        <taxon>Macrostomorpha</taxon>
        <taxon>Macrostomida</taxon>
        <taxon>Macrostomidae</taxon>
        <taxon>Macrostomum</taxon>
    </lineage>
</organism>
<feature type="transmembrane region" description="Helical" evidence="11">
    <location>
        <begin position="108"/>
        <end position="129"/>
    </location>
</feature>
<evidence type="ECO:0000256" key="9">
    <source>
        <dbReference type="ARBA" id="ARBA00023224"/>
    </source>
</evidence>
<keyword evidence="13" id="KW-1185">Reference proteome</keyword>
<keyword evidence="5 10" id="KW-0297">G-protein coupled receptor</keyword>
<dbReference type="GO" id="GO:0004993">
    <property type="term" value="F:G protein-coupled serotonin receptor activity"/>
    <property type="evidence" value="ECO:0007669"/>
    <property type="project" value="UniProtKB-ARBA"/>
</dbReference>
<feature type="transmembrane region" description="Helical" evidence="11">
    <location>
        <begin position="346"/>
        <end position="365"/>
    </location>
</feature>
<dbReference type="InterPro" id="IPR017452">
    <property type="entry name" value="GPCR_Rhodpsn_7TM"/>
</dbReference>
<feature type="transmembrane region" description="Helical" evidence="11">
    <location>
        <begin position="150"/>
        <end position="170"/>
    </location>
</feature>
<keyword evidence="6 11" id="KW-0472">Membrane</keyword>
<feature type="domain" description="G-protein coupled receptors family 1 profile" evidence="12">
    <location>
        <begin position="50"/>
        <end position="362"/>
    </location>
</feature>
<accession>A0A1I8JE50</accession>
<evidence type="ECO:0000256" key="8">
    <source>
        <dbReference type="ARBA" id="ARBA00023170"/>
    </source>
</evidence>
<evidence type="ECO:0000256" key="4">
    <source>
        <dbReference type="ARBA" id="ARBA00022989"/>
    </source>
</evidence>
<dbReference type="PRINTS" id="PR00237">
    <property type="entry name" value="GPCRRHODOPSN"/>
</dbReference>
<dbReference type="InterPro" id="IPR000929">
    <property type="entry name" value="Dopamine_rcpt"/>
</dbReference>
<dbReference type="Proteomes" id="UP000095280">
    <property type="component" value="Unplaced"/>
</dbReference>
<evidence type="ECO:0000313" key="14">
    <source>
        <dbReference type="WBParaSite" id="maker-uti_cns_0046926-snap-gene-0.4-mRNA-1"/>
    </source>
</evidence>
<evidence type="ECO:0000259" key="12">
    <source>
        <dbReference type="PROSITE" id="PS50262"/>
    </source>
</evidence>
<dbReference type="PANTHER" id="PTHR24248:SF199">
    <property type="entry name" value="IP13425P-RELATED"/>
    <property type="match status" value="1"/>
</dbReference>
<evidence type="ECO:0000256" key="7">
    <source>
        <dbReference type="ARBA" id="ARBA00023157"/>
    </source>
</evidence>
<dbReference type="SUPFAM" id="SSF81321">
    <property type="entry name" value="Family A G protein-coupled receptor-like"/>
    <property type="match status" value="1"/>
</dbReference>
<comment type="similarity">
    <text evidence="10">Belongs to the G-protein coupled receptor 1 family.</text>
</comment>
<dbReference type="GO" id="GO:0005886">
    <property type="term" value="C:plasma membrane"/>
    <property type="evidence" value="ECO:0007669"/>
    <property type="project" value="UniProtKB-SubCell"/>
</dbReference>
<keyword evidence="9 10" id="KW-0807">Transducer</keyword>
<comment type="subcellular location">
    <subcellularLocation>
        <location evidence="1">Cell membrane</location>
        <topology evidence="1">Multi-pass membrane protein</topology>
    </subcellularLocation>
</comment>
<evidence type="ECO:0000256" key="1">
    <source>
        <dbReference type="ARBA" id="ARBA00004651"/>
    </source>
</evidence>
<dbReference type="AlphaFoldDB" id="A0A1I8JE50"/>
<evidence type="ECO:0000313" key="13">
    <source>
        <dbReference type="Proteomes" id="UP000095280"/>
    </source>
</evidence>
<sequence length="411" mass="46052">MADYWTLASNSSSLATVSPTSFPTADWDTHGRVVPLTVLLVLLIFIIVFGNSLVVLAVFYERRLRLPSNYYVVSLAVADLAIGIAVVPISAVYEIATRWLLGQALCRMWISADITCCTASIINLCAISFDRYRALSQPMLYPQYSTAKRSCITITGIWAASLAISTPTLFGVGIEKRQSNQCLLAKRSAFVVFSACGSFFIPLCIMLVLYRLIFKIANKQRRKIQRGQSVGFSHLNNDMYADSGSEMSLNHSPCLQSASGDSIAIASSSHAAALAQQRRQSGRRPKLLAKNPVAQRLRRLGSHTKAAKTLGIVVGAFVFCWGPFFFTYLLHGVCYSCRVPDTLMKYFVWLGYCNSFLNPIIYPCLNKDFRRAFRKLLTRHYCKRKSLDYWNSRRQSVTQLIKASRHLRVSI</sequence>
<dbReference type="CDD" id="cd14967">
    <property type="entry name" value="7tmA_amine_R-like"/>
    <property type="match status" value="1"/>
</dbReference>
<evidence type="ECO:0000256" key="2">
    <source>
        <dbReference type="ARBA" id="ARBA00022475"/>
    </source>
</evidence>
<keyword evidence="3 10" id="KW-0812">Transmembrane</keyword>
<proteinExistence type="inferred from homology"/>
<evidence type="ECO:0000256" key="10">
    <source>
        <dbReference type="RuleBase" id="RU000688"/>
    </source>
</evidence>
<feature type="transmembrane region" description="Helical" evidence="11">
    <location>
        <begin position="190"/>
        <end position="213"/>
    </location>
</feature>
<dbReference type="FunFam" id="1.20.1070.10:FF:000523">
    <property type="entry name" value="5-hydroxytryptamine receptor 2B"/>
    <property type="match status" value="1"/>
</dbReference>
<evidence type="ECO:0000256" key="3">
    <source>
        <dbReference type="ARBA" id="ARBA00022692"/>
    </source>
</evidence>
<dbReference type="Gene3D" id="1.20.1070.10">
    <property type="entry name" value="Rhodopsin 7-helix transmembrane proteins"/>
    <property type="match status" value="1"/>
</dbReference>
<protein>
    <submittedName>
        <fullName evidence="14">G_PROTEIN_RECEP_F1_2 domain-containing protein</fullName>
    </submittedName>
</protein>
<dbReference type="InterPro" id="IPR000276">
    <property type="entry name" value="GPCR_Rhodpsn"/>
</dbReference>
<dbReference type="PROSITE" id="PS00237">
    <property type="entry name" value="G_PROTEIN_RECEP_F1_1"/>
    <property type="match status" value="1"/>
</dbReference>
<dbReference type="SMART" id="SM01381">
    <property type="entry name" value="7TM_GPCR_Srsx"/>
    <property type="match status" value="1"/>
</dbReference>
<evidence type="ECO:0000256" key="5">
    <source>
        <dbReference type="ARBA" id="ARBA00023040"/>
    </source>
</evidence>
<dbReference type="PRINTS" id="PR00242">
    <property type="entry name" value="DOPAMINER"/>
</dbReference>